<gene>
    <name evidence="4" type="ORF">KC19_10G000600</name>
</gene>
<dbReference type="PANTHER" id="PTHR31409:SF0">
    <property type="entry name" value="WASH COMPLEX SUBUNIT 4"/>
    <property type="match status" value="1"/>
</dbReference>
<feature type="domain" description="WASH complex subunit 4 N-terminal" evidence="2">
    <location>
        <begin position="51"/>
        <end position="624"/>
    </location>
</feature>
<name>A0A8T0GF62_CERPU</name>
<keyword evidence="5" id="KW-1185">Reference proteome</keyword>
<evidence type="ECO:0000313" key="5">
    <source>
        <dbReference type="Proteomes" id="UP000822688"/>
    </source>
</evidence>
<dbReference type="GO" id="GO:0007032">
    <property type="term" value="P:endosome organization"/>
    <property type="evidence" value="ECO:0007669"/>
    <property type="project" value="TreeGrafter"/>
</dbReference>
<dbReference type="Proteomes" id="UP000822688">
    <property type="component" value="Chromosome 10"/>
</dbReference>
<sequence length="1173" mass="132233">MATSPSGSAGGGGLVAEEQHERLRRFVDEWRGEASAVLESAAHSACAGLASREAVDVHRDPVQLLTHISDEANVLNLVTILDQSIFNKIVTVLAFDCIEMDRFRELARTKFYPRLLLFGLRPSGEDVPAEGELQKSFARSLSFFNDLVEFIAGLRSLISNLVKQLGSIYRSDAPRPFFLSCHLQTVFSSLVDGLTVMATVDEIISQNLLIGHAMSLFTRMLHSVRGEPSRFDMVPGDVEDLDRAVNDMDNVLTAGLFQRCLQEDFHGNLEMVNLKNNKIFLDEFATLIRNSLSQSISRLDTMRERPHDREQIAGLLASFICHSWMTVDSAPEKKMSKLVMDILKSAPVIHVYCNTQLTCLEFLKAQLPPWSLAAPFLREARKDAGAVNRAYLLSLDEALSRSVQNIRSTLVNWLVSFDSTVSPTVQRLAIHALLRMRLKQLAQGVFLASNLQHIIRATIDCHVSLDEPLSKDQVRNLRHAAELLQVVRAVYHRRNSETVQAMSNILDLAQTQIQKHLLSLKAQLEAEITAGSKSSGLHLFALSFTRGKDVDTKIQDALVAVDLAVEMLQGCSSLQRRTVLHICLDTLFGLKKLPEETVADILEVCLLMDMAANIHKLVESSTDCGFLYWSREMMSTCFALVYTQTREARSLQHVVSAFKDGIKLLKLGHAEEAVVESYEKELEDGIVNEVVMPLCRDIETDLRLHVHSAHLKGTVNVNPTKTGVRDLSWFLQVRPLRLETKYIHIKTRVEMYLNSAFYNHAAVALHNWKTYGEMRQLAEQKYGLELDDMHLPCQTLEQGVDVLDIMRNIHNFVASYTYNLNTQVFIERLTSAAYRKHINTINVKHVANSIRTHGTGIISTTVNFTYQFLAQKFVAFSQFLYDDHIKSRLVKEYRFSKETKGNERREYPVVRAQKLNYEIKKLGSNESGHSYMDQFRMLIAEIGNALGFVRMVRLGGLSYSSLASGHVQEGKKTSFELASKNLGMASEAVRAGKLLDAALESQNMLVDETGYFNILVNVFSQGLQSDDNIHLKEFVFIVPALVINAVESMVRAKSKFSKRTRSSADALFTDDGFVMGLAYLLKVLGQDKQFDSLYWFDSVRKHYTSEKARLEENLDMDNIANGLMGLQIWSQKLASVSEEDAHNIQMAVKRLSAYLMELELIEFNFSGARIFFL</sequence>
<accession>A0A8T0GF62</accession>
<reference evidence="4" key="1">
    <citation type="submission" date="2020-06" db="EMBL/GenBank/DDBJ databases">
        <title>WGS assembly of Ceratodon purpureus strain R40.</title>
        <authorList>
            <person name="Carey S.B."/>
            <person name="Jenkins J."/>
            <person name="Shu S."/>
            <person name="Lovell J.T."/>
            <person name="Sreedasyam A."/>
            <person name="Maumus F."/>
            <person name="Tiley G.P."/>
            <person name="Fernandez-Pozo N."/>
            <person name="Barry K."/>
            <person name="Chen C."/>
            <person name="Wang M."/>
            <person name="Lipzen A."/>
            <person name="Daum C."/>
            <person name="Saski C.A."/>
            <person name="Payton A.C."/>
            <person name="Mcbreen J.C."/>
            <person name="Conrad R.E."/>
            <person name="Kollar L.M."/>
            <person name="Olsson S."/>
            <person name="Huttunen S."/>
            <person name="Landis J.B."/>
            <person name="Wickett N.J."/>
            <person name="Johnson M.G."/>
            <person name="Rensing S.A."/>
            <person name="Grimwood J."/>
            <person name="Schmutz J."/>
            <person name="Mcdaniel S.F."/>
        </authorList>
    </citation>
    <scope>NUCLEOTIDE SEQUENCE</scope>
    <source>
        <strain evidence="4">R40</strain>
    </source>
</reference>
<dbReference type="PANTHER" id="PTHR31409">
    <property type="entry name" value="WASH COMPLEX SUBUNIT 4"/>
    <property type="match status" value="1"/>
</dbReference>
<comment type="caution">
    <text evidence="4">The sequence shown here is derived from an EMBL/GenBank/DDBJ whole genome shotgun (WGS) entry which is preliminary data.</text>
</comment>
<proteinExistence type="predicted"/>
<dbReference type="Pfam" id="PF14744">
    <property type="entry name" value="WASH-7_mid"/>
    <property type="match status" value="1"/>
</dbReference>
<dbReference type="EMBL" id="CM026431">
    <property type="protein sequence ID" value="KAG0558046.1"/>
    <property type="molecule type" value="Genomic_DNA"/>
</dbReference>
<dbReference type="GO" id="GO:0071203">
    <property type="term" value="C:WASH complex"/>
    <property type="evidence" value="ECO:0007669"/>
    <property type="project" value="InterPro"/>
</dbReference>
<dbReference type="InterPro" id="IPR028191">
    <property type="entry name" value="WASH-4_N"/>
</dbReference>
<evidence type="ECO:0000259" key="1">
    <source>
        <dbReference type="Pfam" id="PF14744"/>
    </source>
</evidence>
<organism evidence="4 5">
    <name type="scientific">Ceratodon purpureus</name>
    <name type="common">Fire moss</name>
    <name type="synonym">Dicranum purpureum</name>
    <dbReference type="NCBI Taxonomy" id="3225"/>
    <lineage>
        <taxon>Eukaryota</taxon>
        <taxon>Viridiplantae</taxon>
        <taxon>Streptophyta</taxon>
        <taxon>Embryophyta</taxon>
        <taxon>Bryophyta</taxon>
        <taxon>Bryophytina</taxon>
        <taxon>Bryopsida</taxon>
        <taxon>Dicranidae</taxon>
        <taxon>Pseudoditrichales</taxon>
        <taxon>Ditrichaceae</taxon>
        <taxon>Ceratodon</taxon>
    </lineage>
</organism>
<dbReference type="Pfam" id="PF14746">
    <property type="entry name" value="WASH-7_C"/>
    <property type="match status" value="1"/>
</dbReference>
<protein>
    <recommendedName>
        <fullName evidence="6">WASH complex subunit 4</fullName>
    </recommendedName>
</protein>
<evidence type="ECO:0000313" key="4">
    <source>
        <dbReference type="EMBL" id="KAG0558046.1"/>
    </source>
</evidence>
<dbReference type="GO" id="GO:0016197">
    <property type="term" value="P:endosomal transport"/>
    <property type="evidence" value="ECO:0007669"/>
    <property type="project" value="TreeGrafter"/>
</dbReference>
<dbReference type="InterPro" id="IPR028283">
    <property type="entry name" value="WASH-7_C"/>
</dbReference>
<evidence type="ECO:0000259" key="3">
    <source>
        <dbReference type="Pfam" id="PF14746"/>
    </source>
</evidence>
<evidence type="ECO:0008006" key="6">
    <source>
        <dbReference type="Google" id="ProtNLM"/>
    </source>
</evidence>
<dbReference type="AlphaFoldDB" id="A0A8T0GF62"/>
<dbReference type="InterPro" id="IPR028282">
    <property type="entry name" value="WASH-7_central"/>
</dbReference>
<dbReference type="Pfam" id="PF14745">
    <property type="entry name" value="WASH-4_N"/>
    <property type="match status" value="1"/>
</dbReference>
<dbReference type="InterPro" id="IPR027307">
    <property type="entry name" value="WASH7"/>
</dbReference>
<feature type="domain" description="WASH complex subunit 7 central" evidence="1">
    <location>
        <begin position="626"/>
        <end position="968"/>
    </location>
</feature>
<evidence type="ECO:0000259" key="2">
    <source>
        <dbReference type="Pfam" id="PF14745"/>
    </source>
</evidence>
<dbReference type="GO" id="GO:0005768">
    <property type="term" value="C:endosome"/>
    <property type="evidence" value="ECO:0007669"/>
    <property type="project" value="TreeGrafter"/>
</dbReference>
<feature type="domain" description="WASH complex subunit 7 C-terminal" evidence="3">
    <location>
        <begin position="991"/>
        <end position="1172"/>
    </location>
</feature>